<comment type="caution">
    <text evidence="1">The sequence shown here is derived from an EMBL/GenBank/DDBJ whole genome shotgun (WGS) entry which is preliminary data.</text>
</comment>
<dbReference type="Proteomes" id="UP001213979">
    <property type="component" value="Unassembled WGS sequence"/>
</dbReference>
<accession>A0ABT5W3C2</accession>
<dbReference type="EMBL" id="JAQOTG010000005">
    <property type="protein sequence ID" value="MDE8563824.1"/>
    <property type="molecule type" value="Genomic_DNA"/>
</dbReference>
<evidence type="ECO:0000313" key="2">
    <source>
        <dbReference type="Proteomes" id="UP001213979"/>
    </source>
</evidence>
<protein>
    <submittedName>
        <fullName evidence="1">Uncharacterized protein</fullName>
    </submittedName>
</protein>
<name>A0ABT5W3C2_9BACL</name>
<evidence type="ECO:0000313" key="1">
    <source>
        <dbReference type="EMBL" id="MDE8563824.1"/>
    </source>
</evidence>
<organism evidence="1 2">
    <name type="scientific">Anoxybacteroides rupiense</name>
    <dbReference type="NCBI Taxonomy" id="311460"/>
    <lineage>
        <taxon>Bacteria</taxon>
        <taxon>Bacillati</taxon>
        <taxon>Bacillota</taxon>
        <taxon>Bacilli</taxon>
        <taxon>Bacillales</taxon>
        <taxon>Anoxybacillaceae</taxon>
        <taxon>Anoxybacteroides</taxon>
    </lineage>
</organism>
<proteinExistence type="predicted"/>
<keyword evidence="2" id="KW-1185">Reference proteome</keyword>
<reference evidence="1 2" key="1">
    <citation type="submission" date="2023-01" db="EMBL/GenBank/DDBJ databases">
        <title>Genome-based reclassification of Anoxybacillus geothermalis as a later heterotypic synonym of Anoxybacillus rupiensis.</title>
        <authorList>
            <person name="Inan Bektas K."/>
            <person name="Canakci S."/>
            <person name="Belduz A.A."/>
            <person name="Guler H.H."/>
        </authorList>
    </citation>
    <scope>NUCLEOTIDE SEQUENCE [LARGE SCALE GENOMIC DNA]</scope>
    <source>
        <strain evidence="1 2">DSM 17127</strain>
    </source>
</reference>
<sequence>MSRKHLRFSLVACTVRRIKTQLRFRFSVQTQGEDRHLLNVIHS</sequence>
<gene>
    <name evidence="1" type="ORF">PNH38_08000</name>
</gene>